<sequence>MRIWMQNVRRCTYGQYRCRIFYDTLTMIYLQILFDKTLHSLALQSDPTIYEDNFLESFCINGNMRQGQSRKIDVIDTQRLPENVTVSLFYKQPHKMGLKR</sequence>
<keyword evidence="2" id="KW-1185">Reference proteome</keyword>
<feature type="non-terminal residue" evidence="1">
    <location>
        <position position="100"/>
    </location>
</feature>
<dbReference type="EMBL" id="BPLR01011821">
    <property type="protein sequence ID" value="GIY49324.1"/>
    <property type="molecule type" value="Genomic_DNA"/>
</dbReference>
<protein>
    <submittedName>
        <fullName evidence="1">Uncharacterized protein</fullName>
    </submittedName>
</protein>
<comment type="caution">
    <text evidence="1">The sequence shown here is derived from an EMBL/GenBank/DDBJ whole genome shotgun (WGS) entry which is preliminary data.</text>
</comment>
<gene>
    <name evidence="1" type="ORF">CEXT_707871</name>
</gene>
<evidence type="ECO:0000313" key="2">
    <source>
        <dbReference type="Proteomes" id="UP001054945"/>
    </source>
</evidence>
<name>A0AAV4TTB8_CAEEX</name>
<evidence type="ECO:0000313" key="1">
    <source>
        <dbReference type="EMBL" id="GIY49324.1"/>
    </source>
</evidence>
<accession>A0AAV4TTB8</accession>
<reference evidence="1 2" key="1">
    <citation type="submission" date="2021-06" db="EMBL/GenBank/DDBJ databases">
        <title>Caerostris extrusa draft genome.</title>
        <authorList>
            <person name="Kono N."/>
            <person name="Arakawa K."/>
        </authorList>
    </citation>
    <scope>NUCLEOTIDE SEQUENCE [LARGE SCALE GENOMIC DNA]</scope>
</reference>
<dbReference type="Proteomes" id="UP001054945">
    <property type="component" value="Unassembled WGS sequence"/>
</dbReference>
<proteinExistence type="predicted"/>
<organism evidence="1 2">
    <name type="scientific">Caerostris extrusa</name>
    <name type="common">Bark spider</name>
    <name type="synonym">Caerostris bankana</name>
    <dbReference type="NCBI Taxonomy" id="172846"/>
    <lineage>
        <taxon>Eukaryota</taxon>
        <taxon>Metazoa</taxon>
        <taxon>Ecdysozoa</taxon>
        <taxon>Arthropoda</taxon>
        <taxon>Chelicerata</taxon>
        <taxon>Arachnida</taxon>
        <taxon>Araneae</taxon>
        <taxon>Araneomorphae</taxon>
        <taxon>Entelegynae</taxon>
        <taxon>Araneoidea</taxon>
        <taxon>Araneidae</taxon>
        <taxon>Caerostris</taxon>
    </lineage>
</organism>
<dbReference type="AlphaFoldDB" id="A0AAV4TTB8"/>